<dbReference type="Gene3D" id="3.40.50.300">
    <property type="entry name" value="P-loop containing nucleotide triphosphate hydrolases"/>
    <property type="match status" value="1"/>
</dbReference>
<evidence type="ECO:0000256" key="7">
    <source>
        <dbReference type="SAM" id="MobiDB-lite"/>
    </source>
</evidence>
<dbReference type="SMART" id="SM00382">
    <property type="entry name" value="AAA"/>
    <property type="match status" value="1"/>
</dbReference>
<name>A0A4Q7ZG58_9ACTN</name>
<proteinExistence type="inferred from homology"/>
<feature type="compositionally biased region" description="Low complexity" evidence="7">
    <location>
        <begin position="239"/>
        <end position="252"/>
    </location>
</feature>
<dbReference type="InterPro" id="IPR003439">
    <property type="entry name" value="ABC_transporter-like_ATP-bd"/>
</dbReference>
<evidence type="ECO:0000256" key="4">
    <source>
        <dbReference type="ARBA" id="ARBA00022741"/>
    </source>
</evidence>
<comment type="similarity">
    <text evidence="2">Belongs to the ABC transporter superfamily.</text>
</comment>
<evidence type="ECO:0000256" key="5">
    <source>
        <dbReference type="ARBA" id="ARBA00022840"/>
    </source>
</evidence>
<gene>
    <name evidence="9" type="ORF">EV385_1471</name>
</gene>
<evidence type="ECO:0000256" key="1">
    <source>
        <dbReference type="ARBA" id="ARBA00004202"/>
    </source>
</evidence>
<keyword evidence="3" id="KW-0813">Transport</keyword>
<feature type="compositionally biased region" description="Basic and acidic residues" evidence="7">
    <location>
        <begin position="293"/>
        <end position="302"/>
    </location>
</feature>
<evidence type="ECO:0000313" key="10">
    <source>
        <dbReference type="Proteomes" id="UP000292564"/>
    </source>
</evidence>
<comment type="subcellular location">
    <subcellularLocation>
        <location evidence="1">Cell membrane</location>
        <topology evidence="1">Peripheral membrane protein</topology>
    </subcellularLocation>
</comment>
<dbReference type="PANTHER" id="PTHR42711">
    <property type="entry name" value="ABC TRANSPORTER ATP-BINDING PROTEIN"/>
    <property type="match status" value="1"/>
</dbReference>
<evidence type="ECO:0000313" key="9">
    <source>
        <dbReference type="EMBL" id="RZU49718.1"/>
    </source>
</evidence>
<keyword evidence="6" id="KW-0046">Antibiotic resistance</keyword>
<dbReference type="AlphaFoldDB" id="A0A4Q7ZG58"/>
<sequence length="302" mass="31830">MSLLVATGVGVRHRRRWIVRDVDLTVEPGDLVAIVGHAGSGRTTTLLALTERFKLSAGKVRLVGKASLGHVANVEQPENLLTVADHVRERLALLGRSTRSADAVISGGLYGLDPKLQGWELTPYQKQVLGVVLARLADPAVIALDGIDEGLDPNEQDDLWRILGRIATGGVAILVTAREMDPARVTTILRLSGPPEAFAQPAPEPVGQTTPEPGQTTPEPGQTAPEPAGQTVAEPAGQAATATNEAPATTRTQWSARTAAAEDGDALDATEVLVTAGGAAHPARDEEIDDEQTERFEDGVKR</sequence>
<dbReference type="GO" id="GO:0016887">
    <property type="term" value="F:ATP hydrolysis activity"/>
    <property type="evidence" value="ECO:0007669"/>
    <property type="project" value="InterPro"/>
</dbReference>
<dbReference type="Proteomes" id="UP000292564">
    <property type="component" value="Unassembled WGS sequence"/>
</dbReference>
<protein>
    <submittedName>
        <fullName evidence="9">ABC-2 type transport system ATP-binding protein</fullName>
    </submittedName>
</protein>
<accession>A0A4Q7ZG58</accession>
<dbReference type="PROSITE" id="PS50893">
    <property type="entry name" value="ABC_TRANSPORTER_2"/>
    <property type="match status" value="1"/>
</dbReference>
<dbReference type="InterPro" id="IPR003593">
    <property type="entry name" value="AAA+_ATPase"/>
</dbReference>
<dbReference type="InterPro" id="IPR050763">
    <property type="entry name" value="ABC_transporter_ATP-binding"/>
</dbReference>
<dbReference type="GO" id="GO:0046677">
    <property type="term" value="P:response to antibiotic"/>
    <property type="evidence" value="ECO:0007669"/>
    <property type="project" value="UniProtKB-KW"/>
</dbReference>
<feature type="compositionally biased region" description="Low complexity" evidence="7">
    <location>
        <begin position="194"/>
        <end position="229"/>
    </location>
</feature>
<keyword evidence="10" id="KW-1185">Reference proteome</keyword>
<organism evidence="9 10">
    <name type="scientific">Krasilnikovia cinnamomea</name>
    <dbReference type="NCBI Taxonomy" id="349313"/>
    <lineage>
        <taxon>Bacteria</taxon>
        <taxon>Bacillati</taxon>
        <taxon>Actinomycetota</taxon>
        <taxon>Actinomycetes</taxon>
        <taxon>Micromonosporales</taxon>
        <taxon>Micromonosporaceae</taxon>
        <taxon>Krasilnikovia</taxon>
    </lineage>
</organism>
<feature type="region of interest" description="Disordered" evidence="7">
    <location>
        <begin position="194"/>
        <end position="302"/>
    </location>
</feature>
<evidence type="ECO:0000256" key="6">
    <source>
        <dbReference type="ARBA" id="ARBA00023251"/>
    </source>
</evidence>
<dbReference type="Pfam" id="PF00005">
    <property type="entry name" value="ABC_tran"/>
    <property type="match status" value="1"/>
</dbReference>
<evidence type="ECO:0000256" key="3">
    <source>
        <dbReference type="ARBA" id="ARBA00022448"/>
    </source>
</evidence>
<evidence type="ECO:0000256" key="2">
    <source>
        <dbReference type="ARBA" id="ARBA00005417"/>
    </source>
</evidence>
<dbReference type="InterPro" id="IPR027417">
    <property type="entry name" value="P-loop_NTPase"/>
</dbReference>
<comment type="caution">
    <text evidence="9">The sequence shown here is derived from an EMBL/GenBank/DDBJ whole genome shotgun (WGS) entry which is preliminary data.</text>
</comment>
<evidence type="ECO:0000259" key="8">
    <source>
        <dbReference type="PROSITE" id="PS50893"/>
    </source>
</evidence>
<dbReference type="EMBL" id="SHKY01000001">
    <property type="protein sequence ID" value="RZU49718.1"/>
    <property type="molecule type" value="Genomic_DNA"/>
</dbReference>
<keyword evidence="5 9" id="KW-0067">ATP-binding</keyword>
<dbReference type="RefSeq" id="WP_207229777.1">
    <property type="nucleotide sequence ID" value="NZ_SHKY01000001.1"/>
</dbReference>
<reference evidence="9 10" key="1">
    <citation type="submission" date="2019-02" db="EMBL/GenBank/DDBJ databases">
        <title>Sequencing the genomes of 1000 actinobacteria strains.</title>
        <authorList>
            <person name="Klenk H.-P."/>
        </authorList>
    </citation>
    <scope>NUCLEOTIDE SEQUENCE [LARGE SCALE GENOMIC DNA]</scope>
    <source>
        <strain evidence="9 10">DSM 45162</strain>
    </source>
</reference>
<dbReference type="SUPFAM" id="SSF52540">
    <property type="entry name" value="P-loop containing nucleoside triphosphate hydrolases"/>
    <property type="match status" value="1"/>
</dbReference>
<dbReference type="GO" id="GO:0005524">
    <property type="term" value="F:ATP binding"/>
    <property type="evidence" value="ECO:0007669"/>
    <property type="project" value="UniProtKB-KW"/>
</dbReference>
<dbReference type="PANTHER" id="PTHR42711:SF5">
    <property type="entry name" value="ABC TRANSPORTER ATP-BINDING PROTEIN NATA"/>
    <property type="match status" value="1"/>
</dbReference>
<dbReference type="GO" id="GO:0005886">
    <property type="term" value="C:plasma membrane"/>
    <property type="evidence" value="ECO:0007669"/>
    <property type="project" value="UniProtKB-SubCell"/>
</dbReference>
<keyword evidence="4" id="KW-0547">Nucleotide-binding</keyword>
<feature type="domain" description="ABC transporter" evidence="8">
    <location>
        <begin position="4"/>
        <end position="219"/>
    </location>
</feature>